<evidence type="ECO:0000313" key="6">
    <source>
        <dbReference type="Proteomes" id="UP000239590"/>
    </source>
</evidence>
<dbReference type="Pfam" id="PF18962">
    <property type="entry name" value="Por_Secre_tail"/>
    <property type="match status" value="1"/>
</dbReference>
<feature type="domain" description="Secretion system C-terminal sorting" evidence="3">
    <location>
        <begin position="2951"/>
        <end position="3022"/>
    </location>
</feature>
<dbReference type="Gene3D" id="2.60.40.10">
    <property type="entry name" value="Immunoglobulins"/>
    <property type="match status" value="7"/>
</dbReference>
<dbReference type="InterPro" id="IPR026444">
    <property type="entry name" value="Secre_tail"/>
</dbReference>
<proteinExistence type="predicted"/>
<gene>
    <name evidence="5" type="ORF">C5O19_15880</name>
</gene>
<evidence type="ECO:0000259" key="3">
    <source>
        <dbReference type="Pfam" id="PF18962"/>
    </source>
</evidence>
<organism evidence="5 6">
    <name type="scientific">Siphonobacter curvatus</name>
    <dbReference type="NCBI Taxonomy" id="2094562"/>
    <lineage>
        <taxon>Bacteria</taxon>
        <taxon>Pseudomonadati</taxon>
        <taxon>Bacteroidota</taxon>
        <taxon>Cytophagia</taxon>
        <taxon>Cytophagales</taxon>
        <taxon>Cytophagaceae</taxon>
        <taxon>Siphonobacter</taxon>
    </lineage>
</organism>
<dbReference type="InterPro" id="IPR052918">
    <property type="entry name" value="Motility_Chemotaxis_Reg"/>
</dbReference>
<protein>
    <submittedName>
        <fullName evidence="5">Uncharacterized protein</fullName>
    </submittedName>
</protein>
<evidence type="ECO:0000259" key="4">
    <source>
        <dbReference type="Pfam" id="PF25778"/>
    </source>
</evidence>
<reference evidence="6" key="1">
    <citation type="submission" date="2018-02" db="EMBL/GenBank/DDBJ databases">
        <title>Genome sequencing of Solimonas sp. HR-BB.</title>
        <authorList>
            <person name="Lee Y."/>
            <person name="Jeon C.O."/>
        </authorList>
    </citation>
    <scope>NUCLEOTIDE SEQUENCE [LARGE SCALE GENOMIC DNA]</scope>
    <source>
        <strain evidence="6">HR-U</strain>
    </source>
</reference>
<dbReference type="SUPFAM" id="SSF50998">
    <property type="entry name" value="Quinoprotein alcohol dehydrogenase-like"/>
    <property type="match status" value="1"/>
</dbReference>
<dbReference type="RefSeq" id="WP_104714381.1">
    <property type="nucleotide sequence ID" value="NZ_PTRA01000002.1"/>
</dbReference>
<name>A0A2S7IJC7_9BACT</name>
<feature type="region of interest" description="Disordered" evidence="1">
    <location>
        <begin position="2225"/>
        <end position="2245"/>
    </location>
</feature>
<dbReference type="InterPro" id="IPR013783">
    <property type="entry name" value="Ig-like_fold"/>
</dbReference>
<feature type="signal peptide" evidence="2">
    <location>
        <begin position="1"/>
        <end position="21"/>
    </location>
</feature>
<evidence type="ECO:0000256" key="2">
    <source>
        <dbReference type="SAM" id="SignalP"/>
    </source>
</evidence>
<dbReference type="InterPro" id="IPR011047">
    <property type="entry name" value="Quinoprotein_ADH-like_sf"/>
</dbReference>
<dbReference type="EMBL" id="PTRA01000002">
    <property type="protein sequence ID" value="PQA56819.1"/>
    <property type="molecule type" value="Genomic_DNA"/>
</dbReference>
<dbReference type="OrthoDB" id="898151at2"/>
<accession>A0A2S7IJC7</accession>
<keyword evidence="2" id="KW-0732">Signal</keyword>
<dbReference type="Pfam" id="PF25778">
    <property type="entry name" value="DUF7948"/>
    <property type="match status" value="1"/>
</dbReference>
<dbReference type="InterPro" id="IPR057708">
    <property type="entry name" value="DUF7948"/>
</dbReference>
<dbReference type="SUPFAM" id="SSF117074">
    <property type="entry name" value="Hypothetical protein PA1324"/>
    <property type="match status" value="3"/>
</dbReference>
<evidence type="ECO:0000313" key="5">
    <source>
        <dbReference type="EMBL" id="PQA56819.1"/>
    </source>
</evidence>
<feature type="chain" id="PRO_5015510396" evidence="2">
    <location>
        <begin position="22"/>
        <end position="3024"/>
    </location>
</feature>
<comment type="caution">
    <text evidence="5">The sequence shown here is derived from an EMBL/GenBank/DDBJ whole genome shotgun (WGS) entry which is preliminary data.</text>
</comment>
<dbReference type="PANTHER" id="PTHR35580">
    <property type="entry name" value="CELL SURFACE GLYCOPROTEIN (S-LAYER PROTEIN)-LIKE PROTEIN"/>
    <property type="match status" value="1"/>
</dbReference>
<evidence type="ECO:0000256" key="1">
    <source>
        <dbReference type="SAM" id="MobiDB-lite"/>
    </source>
</evidence>
<sequence>MIKQLLLFSFFTASALFSVSAQQKPRGTLGVMKESSPPPAEQAQAARWLKQNRSAFTENKGQFLDQFGKPNASVRYLLNLPGLNVQLRQSGFSYDTYAVKGSAKKLGFHRVDVELVGANPKAQLRTGAVMAPSVNAINGNGAFSNIRSYEKVTYQDIYPDIDLEFVAQKGTNKPIEYNFIVRPGGDASKIQLRYEGANATALKNERVVMNLVHGKLSERIPASWMSQSKKPVRVHYRALGSDMYAFNVPAYDKTQTLVIDPTPNLEWATYYGGTGFERIYAVDIDSEDNIYAVGYSASTANIASIGAPQGSLIGTDDGFIAKFNSKGQRLWGTYFGGTGTDRIQTVKFHNGTLYIAGTTDSPNLGTPGTEQPTYNGKGFIATVNATTGQKNWFTYVTNSTVFLMEFKQILIDQSGALYLAGFVETGIGATTSPGELGTTGTFRPTTASVGRPSFLLKYNGATGRKIWGTYLENFSMYTSIAMDADESIYVAGSSPGSSTVPQWLAYTSLVGGISEGQTRYEADGYLLKINQTTGQRIWGRYFGGSLNDDIRAITIDKAKGRIYVGGTAASTTGIASSGAYRTNKGTATSDGFWASFDLNGSFQQGSYLGAQLGALTNVSNIQLDLESNLILAGTTNTTTGELASECTFQPMPKGGTDLFLNHFNITSGQRLWGTYFGSSVNENFETNTSLTLNSKGHLVLGFSVQAGSTGLATPGSHQTNPGGNFDGVIAKFNGGELPLDFAVTPSTVAPLTQNACILGIPALVEGNAVGVTTPNPYTGKVFYQWQKSASATGPWEDLPGEVYKDLQPLASQTTLYYRRQIKVIADYCNLQVVDTSPVASVIIGTNAAPIASADGPQWFVCGSGANTVTLNGSATGGAGSYTYQWFSGSTSTGTSLSATASLTTPAVTSATTYTLQIKDAAGCTDIDQVTIVPAVANAGGNKSFCQGSGGVQIGTAPVASPSVTYAWSVVSGSALSSLSCTDCAQPIATPAAVTTYRLTVRVTQKNGAVCATTSDVTVTPVAAPNSNPTGFAGSDYTLCKNTSQVLGSATDASFAYTWTSGQYLSASQVAKPTFNAGTAAVTNGFIDYTVNAEKSGCVFVDQVRVSVLNYRITDQNETRCAPLWSSHLDEDNAPGTTYAWSVVSGTGSVLQTRNNGKDAYLQSTSGGTRFRRTVSLNGVSCTADVSVQPCTNGGNLCDFEILTLSDQSCPKVFGDVALRLGTNITNPADVTYAWSPANLVDNASASSVLITATAPATITLTIRSKYDASITCSKSIVINPPGWSLPVFNAPNAHTCPGTPVQIGKTPLSGFTYAWTPAEGLSSVTAANPTATVSSAKEFYVTITETATGCRNRDTVLVNVSAPVADAGRDRAVCNGATVTLGTPAPAGTSWTYAWSPANAAWTNGTTASSPQPQVQFAFATPQTYTLTVTDPQSGCTATDQVVLRNTVLAGEYAGAAQTTCQGVPVQLGREAEPLATYEWSPAAGLSCTTCASPTVTSPTATTTYSVRVSYPGCSTPVTDQVTVTVNPVSGLSLTDKTQCSGGVPIGYGAAGNPAAPSGATYLWAPATGLSCTTCANPTATVAQQTTYSVTVTLSSGCQFTDEVEVTPTAGAGSPVTLCPGESTQIGTAAITGATYSWTGAGIVGAANVAQPTVKPTTTTTYTVTVILSGCSSTSQVTVTVNTPADFAITGNTALCQGGATTLALVGTPAANTSWQWSPLTGVASPNATATVITPSATQTYRLTQTNLTTGCSNFKEVVVVVNQNTIAATTSDLAVCASSATPMPLTVTSSGSYTYVWSPATGLSNPFVAHPTVTTATARLYTVTLTDNTSKCQLVLPVNVTLNPIEACYPPVTLSGNVFHDANALTDVSVNTTSNQPIPSNLYVTLVDGTGQAVKTVAVGSNGAYDFGVTAPGNYSVVLHQTAAGSSTPSLPTGWINTGENLGAGVGSDAAVNGILTGITVASTNVTNANFGVQQPPVTSDKTLPSRVNPGGTTTVDLSSAFTYADVDGTPQTITFTQFPSNTTTVTINGTTYVPAGQTPGSGQSVWPGTVTVPVTNLSVLIDPVDGAVTSQVPFLVTDNGGATSNTSTVTVPFTTPTVQLSGNVYHDANALTDSTVNTTSQVAIPGGLYATLVNASNQAVATVPVNADGSYNFGNVTAGTYSVVLHQTSTGSTTPALPSGWINTGEHLGANAGSDGTVNGILPNITVATTDVTNVNFGVQQPPVTSDKTLPSRVNPGGTTPVNLSSEFTFSDVDGTPQTITFTQFPSSATTVTINGTTYVAPGQTPGSGQQVWPGTVTVPVTNLSVLVDPVDGDVTSQIPFLVTDNGGAKSNTSTVTVPFTTPQVTLSGNVYHDANGLMDNTVNTTSAQAIPGGLYATLVDSTGQAVKTVAVGSSGAYDFGRVTPATYSVVLHQTPTGSTTPSLPSGWMNTGEHLGASAGSDGTVNGILPNITVTTTDVTNANFGVQQPPVTSDQTLPSRVNPGGTTTVDLSSEFTFSDVDGSVSSITFTQFPTNVTTVTINGTTYVPEGQTPAAGQQVWPGTVTVPVTNLSVLVDPVDGEVTSQVPFYVTDNGGAKSNTSTVMVPFTTPVVSLSGNVFHDANGLTDNTVNSTSQVAIPTGLYATLVNSTGQAVKTATVASNGAYDFGVTPAGTYSVVLHQTPTGSTTPSLPSGWINTGEHLGANAGSDGTVNGILPNITVTTTDVTNANFGVQQPPVAQPKVYLIDVPSPGTKIKLDSSHVSTGVGTAVPGQLTGTDPEDGVLNGSKKDRTVTITTLPTNGLLWYDGVRVTPGQVIQSYDPSKLELEFTGTGYTSTVFTYAYHDAAGSVSAPVTYALSWDSPLPVRLTNFDAKVKGQTVELTWATAQERNSQHFEVQRSRSGNPGEWTTLQIVSAKGQSTTKQSYAFVDQQPLAGASLYRLKMVDQDGSFDYSRSRSVSMKVSFETSVYPNPASEKVYLKVSDPAQIKSVRLTSAVGNTLLEIKGLPESSLDVQAVPAGVYLLSLEHQDGSTYSYRVVIVK</sequence>
<feature type="domain" description="DUF7948" evidence="4">
    <location>
        <begin position="56"/>
        <end position="262"/>
    </location>
</feature>
<dbReference type="NCBIfam" id="TIGR04183">
    <property type="entry name" value="Por_Secre_tail"/>
    <property type="match status" value="1"/>
</dbReference>
<keyword evidence="6" id="KW-1185">Reference proteome</keyword>
<dbReference type="Proteomes" id="UP000239590">
    <property type="component" value="Unassembled WGS sequence"/>
</dbReference>
<dbReference type="PANTHER" id="PTHR35580:SF1">
    <property type="entry name" value="PHYTASE-LIKE DOMAIN-CONTAINING PROTEIN"/>
    <property type="match status" value="1"/>
</dbReference>